<dbReference type="Gene3D" id="3.20.20.70">
    <property type="entry name" value="Aldolase class I"/>
    <property type="match status" value="1"/>
</dbReference>
<dbReference type="AlphaFoldDB" id="A0A6J6NXK0"/>
<accession>A0A6J6NXK0</accession>
<dbReference type="InterPro" id="IPR013785">
    <property type="entry name" value="Aldolase_TIM"/>
</dbReference>
<dbReference type="GO" id="GO:0006207">
    <property type="term" value="P:'de novo' pyrimidine nucleobase biosynthetic process"/>
    <property type="evidence" value="ECO:0007669"/>
    <property type="project" value="InterPro"/>
</dbReference>
<sequence length="286" mass="29798">MPDTFSRKLESAFASYGQLCVGIDPHAELLDEHGFNNDAEGLFNFSMQCLEQLSGVVGIIKPQVSFFERFGSQGFAALEKVLFEANKAGFLVIADAKRGDIGTTMAAYTDAWLSKDAPFICDALTVNPFLGVGSLLPAVTAAVERGKGLFVLSATSNPEATGLQSASMDGHSVAKSIASEVATINKQTAQSKVTFGSVGLVLGATVDLAALGLANLNSASKYDKSPILAPGFGAQGAKLSDAKAIFGSDADSVIYSVSRSALRNGLTNISGTIESDKEELLQALTK</sequence>
<dbReference type="NCBIfam" id="TIGR02127">
    <property type="entry name" value="pyrF_sub2"/>
    <property type="match status" value="1"/>
</dbReference>
<dbReference type="UniPathway" id="UPA00070">
    <property type="reaction ID" value="UER00120"/>
</dbReference>
<dbReference type="SMART" id="SM00934">
    <property type="entry name" value="OMPdecase"/>
    <property type="match status" value="1"/>
</dbReference>
<evidence type="ECO:0000256" key="8">
    <source>
        <dbReference type="ARBA" id="ARBA00033428"/>
    </source>
</evidence>
<dbReference type="InterPro" id="IPR001754">
    <property type="entry name" value="OMPdeCOase_dom"/>
</dbReference>
<evidence type="ECO:0000256" key="9">
    <source>
        <dbReference type="ARBA" id="ARBA00049157"/>
    </source>
</evidence>
<keyword evidence="6" id="KW-0665">Pyrimidine biosynthesis</keyword>
<dbReference type="EC" id="4.1.1.23" evidence="3"/>
<organism evidence="11">
    <name type="scientific">freshwater metagenome</name>
    <dbReference type="NCBI Taxonomy" id="449393"/>
    <lineage>
        <taxon>unclassified sequences</taxon>
        <taxon>metagenomes</taxon>
        <taxon>ecological metagenomes</taxon>
    </lineage>
</organism>
<dbReference type="PROSITE" id="PS00156">
    <property type="entry name" value="OMPDECASE"/>
    <property type="match status" value="1"/>
</dbReference>
<evidence type="ECO:0000256" key="2">
    <source>
        <dbReference type="ARBA" id="ARBA00008847"/>
    </source>
</evidence>
<dbReference type="Pfam" id="PF00215">
    <property type="entry name" value="OMPdecase"/>
    <property type="match status" value="1"/>
</dbReference>
<comment type="catalytic activity">
    <reaction evidence="9">
        <text>orotidine 5'-phosphate + H(+) = UMP + CO2</text>
        <dbReference type="Rhea" id="RHEA:11596"/>
        <dbReference type="ChEBI" id="CHEBI:15378"/>
        <dbReference type="ChEBI" id="CHEBI:16526"/>
        <dbReference type="ChEBI" id="CHEBI:57538"/>
        <dbReference type="ChEBI" id="CHEBI:57865"/>
        <dbReference type="EC" id="4.1.1.23"/>
    </reaction>
</comment>
<dbReference type="InterPro" id="IPR018089">
    <property type="entry name" value="OMPdecase_AS"/>
</dbReference>
<comment type="pathway">
    <text evidence="1">Pyrimidine metabolism; UMP biosynthesis via de novo pathway; UMP from orotate: step 2/2.</text>
</comment>
<dbReference type="GO" id="GO:0044205">
    <property type="term" value="P:'de novo' UMP biosynthetic process"/>
    <property type="evidence" value="ECO:0007669"/>
    <property type="project" value="UniProtKB-UniPathway"/>
</dbReference>
<evidence type="ECO:0000313" key="11">
    <source>
        <dbReference type="EMBL" id="CAB4689398.1"/>
    </source>
</evidence>
<evidence type="ECO:0000256" key="5">
    <source>
        <dbReference type="ARBA" id="ARBA00022793"/>
    </source>
</evidence>
<dbReference type="EMBL" id="CAEZXL010000111">
    <property type="protein sequence ID" value="CAB4689398.1"/>
    <property type="molecule type" value="Genomic_DNA"/>
</dbReference>
<gene>
    <name evidence="11" type="ORF">UFOPK2373_00699</name>
</gene>
<protein>
    <recommendedName>
        <fullName evidence="4">Orotidine 5'-phosphate decarboxylase</fullName>
        <ecNumber evidence="3">4.1.1.23</ecNumber>
    </recommendedName>
    <alternativeName>
        <fullName evidence="8">OMP decarboxylase</fullName>
    </alternativeName>
</protein>
<proteinExistence type="inferred from homology"/>
<reference evidence="11" key="1">
    <citation type="submission" date="2020-05" db="EMBL/GenBank/DDBJ databases">
        <authorList>
            <person name="Chiriac C."/>
            <person name="Salcher M."/>
            <person name="Ghai R."/>
            <person name="Kavagutti S V."/>
        </authorList>
    </citation>
    <scope>NUCLEOTIDE SEQUENCE</scope>
</reference>
<dbReference type="PANTHER" id="PTHR43375">
    <property type="entry name" value="OROTIDINE 5'-PHOSPHATE DECARBOXYLASE"/>
    <property type="match status" value="1"/>
</dbReference>
<name>A0A6J6NXK0_9ZZZZ</name>
<evidence type="ECO:0000256" key="3">
    <source>
        <dbReference type="ARBA" id="ARBA00012321"/>
    </source>
</evidence>
<dbReference type="SUPFAM" id="SSF51366">
    <property type="entry name" value="Ribulose-phoshate binding barrel"/>
    <property type="match status" value="1"/>
</dbReference>
<keyword evidence="7" id="KW-0456">Lyase</keyword>
<evidence type="ECO:0000256" key="7">
    <source>
        <dbReference type="ARBA" id="ARBA00023239"/>
    </source>
</evidence>
<dbReference type="PANTHER" id="PTHR43375:SF1">
    <property type="entry name" value="OROTIDINE 5'-PHOSPHATE DECARBOXYLASE"/>
    <property type="match status" value="1"/>
</dbReference>
<comment type="similarity">
    <text evidence="2">Belongs to the OMP decarboxylase family. Type 2 subfamily.</text>
</comment>
<evidence type="ECO:0000259" key="10">
    <source>
        <dbReference type="SMART" id="SM00934"/>
    </source>
</evidence>
<dbReference type="InterPro" id="IPR011060">
    <property type="entry name" value="RibuloseP-bd_barrel"/>
</dbReference>
<evidence type="ECO:0000256" key="4">
    <source>
        <dbReference type="ARBA" id="ARBA00021923"/>
    </source>
</evidence>
<feature type="domain" description="Orotidine 5'-phosphate decarboxylase" evidence="10">
    <location>
        <begin position="18"/>
        <end position="269"/>
    </location>
</feature>
<evidence type="ECO:0000256" key="1">
    <source>
        <dbReference type="ARBA" id="ARBA00004861"/>
    </source>
</evidence>
<dbReference type="GO" id="GO:0004590">
    <property type="term" value="F:orotidine-5'-phosphate decarboxylase activity"/>
    <property type="evidence" value="ECO:0007669"/>
    <property type="project" value="UniProtKB-EC"/>
</dbReference>
<evidence type="ECO:0000256" key="6">
    <source>
        <dbReference type="ARBA" id="ARBA00022975"/>
    </source>
</evidence>
<dbReference type="InterPro" id="IPR011995">
    <property type="entry name" value="OMPdecase_type-2"/>
</dbReference>
<dbReference type="CDD" id="cd04725">
    <property type="entry name" value="OMP_decarboxylase_like"/>
    <property type="match status" value="1"/>
</dbReference>
<keyword evidence="5" id="KW-0210">Decarboxylase</keyword>